<feature type="region of interest" description="Disordered" evidence="1">
    <location>
        <begin position="82"/>
        <end position="126"/>
    </location>
</feature>
<sequence>MPPRPSKRAIRPPKLPSRPSSPPPYPPANSSQPSPSVFVSATHHASPLDHIPMSGLHIQSAAAQQSSLLPPILEMDWSASQSLPPIRYAPPDPSQPSLQSSYAPSWDSNPSTQSPPLPLSGNPHQQAVVGSGCWGSKCLHGFS</sequence>
<organism evidence="2 3">
    <name type="scientific">Puccinia graminis f. sp. tritici</name>
    <dbReference type="NCBI Taxonomy" id="56615"/>
    <lineage>
        <taxon>Eukaryota</taxon>
        <taxon>Fungi</taxon>
        <taxon>Dikarya</taxon>
        <taxon>Basidiomycota</taxon>
        <taxon>Pucciniomycotina</taxon>
        <taxon>Pucciniomycetes</taxon>
        <taxon>Pucciniales</taxon>
        <taxon>Pucciniaceae</taxon>
        <taxon>Puccinia</taxon>
    </lineage>
</organism>
<keyword evidence="3" id="KW-1185">Reference proteome</keyword>
<feature type="compositionally biased region" description="Polar residues" evidence="1">
    <location>
        <begin position="102"/>
        <end position="112"/>
    </location>
</feature>
<evidence type="ECO:0000313" key="2">
    <source>
        <dbReference type="EMBL" id="KAA1086634.1"/>
    </source>
</evidence>
<gene>
    <name evidence="2" type="ORF">PGT21_006164</name>
</gene>
<evidence type="ECO:0000313" key="3">
    <source>
        <dbReference type="Proteomes" id="UP000324748"/>
    </source>
</evidence>
<feature type="region of interest" description="Disordered" evidence="1">
    <location>
        <begin position="1"/>
        <end position="43"/>
    </location>
</feature>
<evidence type="ECO:0000256" key="1">
    <source>
        <dbReference type="SAM" id="MobiDB-lite"/>
    </source>
</evidence>
<reference evidence="2 3" key="1">
    <citation type="submission" date="2019-05" db="EMBL/GenBank/DDBJ databases">
        <title>Emergence of the Ug99 lineage of the wheat stem rust pathogen through somatic hybridization.</title>
        <authorList>
            <person name="Li F."/>
            <person name="Upadhyaya N.M."/>
            <person name="Sperschneider J."/>
            <person name="Matny O."/>
            <person name="Nguyen-Phuc H."/>
            <person name="Mago R."/>
            <person name="Raley C."/>
            <person name="Miller M.E."/>
            <person name="Silverstein K.A.T."/>
            <person name="Henningsen E."/>
            <person name="Hirsch C.D."/>
            <person name="Visser B."/>
            <person name="Pretorius Z.A."/>
            <person name="Steffenson B.J."/>
            <person name="Schwessinger B."/>
            <person name="Dodds P.N."/>
            <person name="Figueroa M."/>
        </authorList>
    </citation>
    <scope>NUCLEOTIDE SEQUENCE [LARGE SCALE GENOMIC DNA]</scope>
    <source>
        <strain evidence="2">21-0</strain>
    </source>
</reference>
<protein>
    <submittedName>
        <fullName evidence="2">Uncharacterized protein</fullName>
    </submittedName>
</protein>
<feature type="compositionally biased region" description="Basic residues" evidence="1">
    <location>
        <begin position="1"/>
        <end position="11"/>
    </location>
</feature>
<dbReference type="Proteomes" id="UP000324748">
    <property type="component" value="Unassembled WGS sequence"/>
</dbReference>
<proteinExistence type="predicted"/>
<comment type="caution">
    <text evidence="2">The sequence shown here is derived from an EMBL/GenBank/DDBJ whole genome shotgun (WGS) entry which is preliminary data.</text>
</comment>
<dbReference type="AlphaFoldDB" id="A0A5B0NDK4"/>
<dbReference type="EMBL" id="VSWC01000105">
    <property type="protein sequence ID" value="KAA1086634.1"/>
    <property type="molecule type" value="Genomic_DNA"/>
</dbReference>
<feature type="compositionally biased region" description="Pro residues" evidence="1">
    <location>
        <begin position="13"/>
        <end position="27"/>
    </location>
</feature>
<name>A0A5B0NDK4_PUCGR</name>
<accession>A0A5B0NDK4</accession>